<dbReference type="AlphaFoldDB" id="A0A0K2TN23"/>
<feature type="transmembrane region" description="Helical" evidence="1">
    <location>
        <begin position="6"/>
        <end position="30"/>
    </location>
</feature>
<organism evidence="2">
    <name type="scientific">Lepeophtheirus salmonis</name>
    <name type="common">Salmon louse</name>
    <name type="synonym">Caligus salmonis</name>
    <dbReference type="NCBI Taxonomy" id="72036"/>
    <lineage>
        <taxon>Eukaryota</taxon>
        <taxon>Metazoa</taxon>
        <taxon>Ecdysozoa</taxon>
        <taxon>Arthropoda</taxon>
        <taxon>Crustacea</taxon>
        <taxon>Multicrustacea</taxon>
        <taxon>Hexanauplia</taxon>
        <taxon>Copepoda</taxon>
        <taxon>Siphonostomatoida</taxon>
        <taxon>Caligidae</taxon>
        <taxon>Lepeophtheirus</taxon>
    </lineage>
</organism>
<evidence type="ECO:0000256" key="1">
    <source>
        <dbReference type="SAM" id="Phobius"/>
    </source>
</evidence>
<keyword evidence="1" id="KW-1133">Transmembrane helix</keyword>
<keyword evidence="1" id="KW-0812">Transmembrane</keyword>
<name>A0A0K2TN23_LEPSM</name>
<dbReference type="EMBL" id="HACA01009676">
    <property type="protein sequence ID" value="CDW27037.1"/>
    <property type="molecule type" value="Transcribed_RNA"/>
</dbReference>
<sequence length="74" mass="8683">FRTCSAIFSVVNSFCPFTSISFIFFLPLFFSRSFKRFKLLELIFKILARTLALCILYSIISSNTLSEFLFSFFH</sequence>
<protein>
    <submittedName>
        <fullName evidence="2">Uncharacterized protein</fullName>
    </submittedName>
</protein>
<reference evidence="2" key="1">
    <citation type="submission" date="2014-05" db="EMBL/GenBank/DDBJ databases">
        <authorList>
            <person name="Chronopoulou M."/>
        </authorList>
    </citation>
    <scope>NUCLEOTIDE SEQUENCE</scope>
    <source>
        <tissue evidence="2">Whole organism</tissue>
    </source>
</reference>
<feature type="transmembrane region" description="Helical" evidence="1">
    <location>
        <begin position="42"/>
        <end position="60"/>
    </location>
</feature>
<feature type="non-terminal residue" evidence="2">
    <location>
        <position position="1"/>
    </location>
</feature>
<accession>A0A0K2TN23</accession>
<keyword evidence="1" id="KW-0472">Membrane</keyword>
<evidence type="ECO:0000313" key="2">
    <source>
        <dbReference type="EMBL" id="CDW27037.1"/>
    </source>
</evidence>
<proteinExistence type="predicted"/>